<dbReference type="EMBL" id="JABAGI010000024">
    <property type="protein sequence ID" value="NME62931.1"/>
    <property type="molecule type" value="Genomic_DNA"/>
</dbReference>
<protein>
    <submittedName>
        <fullName evidence="5">LacI family transcriptional regulator</fullName>
    </submittedName>
</protein>
<feature type="domain" description="HTH lacI-type" evidence="4">
    <location>
        <begin position="5"/>
        <end position="54"/>
    </location>
</feature>
<dbReference type="PANTHER" id="PTHR30146:SF138">
    <property type="entry name" value="TRANSCRIPTIONAL REGULATORY PROTEIN"/>
    <property type="match status" value="1"/>
</dbReference>
<dbReference type="InterPro" id="IPR028082">
    <property type="entry name" value="Peripla_BP_I"/>
</dbReference>
<dbReference type="Pfam" id="PF13377">
    <property type="entry name" value="Peripla_BP_3"/>
    <property type="match status" value="1"/>
</dbReference>
<reference evidence="5 6" key="1">
    <citation type="submission" date="2020-04" db="EMBL/GenBank/DDBJ databases">
        <authorList>
            <person name="Hitch T.C.A."/>
            <person name="Wylensek D."/>
            <person name="Clavel T."/>
        </authorList>
    </citation>
    <scope>NUCLEOTIDE SEQUENCE [LARGE SCALE GENOMIC DNA]</scope>
    <source>
        <strain evidence="5 6">BSM-130-P53-3C</strain>
    </source>
</reference>
<dbReference type="AlphaFoldDB" id="A0A7X9NSD7"/>
<evidence type="ECO:0000256" key="1">
    <source>
        <dbReference type="ARBA" id="ARBA00023015"/>
    </source>
</evidence>
<comment type="caution">
    <text evidence="5">The sequence shown here is derived from an EMBL/GenBank/DDBJ whole genome shotgun (WGS) entry which is preliminary data.</text>
</comment>
<name>A0A7X9NSD7_9BIFI</name>
<proteinExistence type="predicted"/>
<accession>A0A7X9NSD7</accession>
<dbReference type="CDD" id="cd06267">
    <property type="entry name" value="PBP1_LacI_sugar_binding-like"/>
    <property type="match status" value="1"/>
</dbReference>
<organism evidence="5 6">
    <name type="scientific">Bifidobacterium thermophilum</name>
    <dbReference type="NCBI Taxonomy" id="33905"/>
    <lineage>
        <taxon>Bacteria</taxon>
        <taxon>Bacillati</taxon>
        <taxon>Actinomycetota</taxon>
        <taxon>Actinomycetes</taxon>
        <taxon>Bifidobacteriales</taxon>
        <taxon>Bifidobacteriaceae</taxon>
        <taxon>Bifidobacterium</taxon>
    </lineage>
</organism>
<evidence type="ECO:0000313" key="6">
    <source>
        <dbReference type="Proteomes" id="UP000588369"/>
    </source>
</evidence>
<dbReference type="Gene3D" id="3.40.50.2300">
    <property type="match status" value="2"/>
</dbReference>
<sequence length="320" mass="34891">MRRCNAKPEQVSETTRSKVLAAANALNFSVSRSAGILKSGRTYRIALLVGSRTIEWFTAEIIAGLNDVLRDAGYDLVVYPIEGLEARDAFLEKLPVRSNADAVFVSSFGISPDEVKRLGTAKIPIIGINTTSEGFDATVGINDKEGIKLIVRHLVKLGHRNLLYLYENFSSTLGFGSHNRIVGFQEACNAIGGLTARTLGVQEGDKILDVAIPEMMASDNPPTALCFHQDSQAVPLFFRLQRSGLSIPEDISVTGFDDSTFAKEAELTTVRQRPYDMAVKAAQKALALIEGRPVHEPFETFPVQLQVRGSTAKPRTSPLL</sequence>
<keyword evidence="1" id="KW-0805">Transcription regulation</keyword>
<evidence type="ECO:0000259" key="4">
    <source>
        <dbReference type="SMART" id="SM00354"/>
    </source>
</evidence>
<dbReference type="InterPro" id="IPR000843">
    <property type="entry name" value="HTH_LacI"/>
</dbReference>
<evidence type="ECO:0000313" key="5">
    <source>
        <dbReference type="EMBL" id="NME62931.1"/>
    </source>
</evidence>
<gene>
    <name evidence="5" type="ORF">HF844_09070</name>
</gene>
<dbReference type="RefSeq" id="WP_168984659.1">
    <property type="nucleotide sequence ID" value="NZ_JABAGI010000024.1"/>
</dbReference>
<dbReference type="GO" id="GO:0003700">
    <property type="term" value="F:DNA-binding transcription factor activity"/>
    <property type="evidence" value="ECO:0007669"/>
    <property type="project" value="TreeGrafter"/>
</dbReference>
<keyword evidence="2" id="KW-0238">DNA-binding</keyword>
<dbReference type="Proteomes" id="UP000588369">
    <property type="component" value="Unassembled WGS sequence"/>
</dbReference>
<dbReference type="InterPro" id="IPR046335">
    <property type="entry name" value="LacI/GalR-like_sensor"/>
</dbReference>
<evidence type="ECO:0000256" key="3">
    <source>
        <dbReference type="ARBA" id="ARBA00023163"/>
    </source>
</evidence>
<dbReference type="GO" id="GO:0000976">
    <property type="term" value="F:transcription cis-regulatory region binding"/>
    <property type="evidence" value="ECO:0007669"/>
    <property type="project" value="TreeGrafter"/>
</dbReference>
<keyword evidence="3" id="KW-0804">Transcription</keyword>
<dbReference type="PANTHER" id="PTHR30146">
    <property type="entry name" value="LACI-RELATED TRANSCRIPTIONAL REPRESSOR"/>
    <property type="match status" value="1"/>
</dbReference>
<dbReference type="SUPFAM" id="SSF53822">
    <property type="entry name" value="Periplasmic binding protein-like I"/>
    <property type="match status" value="1"/>
</dbReference>
<evidence type="ECO:0000256" key="2">
    <source>
        <dbReference type="ARBA" id="ARBA00023125"/>
    </source>
</evidence>
<dbReference type="SMART" id="SM00354">
    <property type="entry name" value="HTH_LACI"/>
    <property type="match status" value="1"/>
</dbReference>